<protein>
    <submittedName>
        <fullName evidence="2">Uncharacterized protein LOC107265089</fullName>
    </submittedName>
</protein>
<proteinExistence type="predicted"/>
<dbReference type="GeneID" id="107265089"/>
<sequence>MPCTMDYSRGYGTGVAEAIHNWGFSNGVSNEGQEMRRLKCLFAKMDCLRSNAKAPLCVRYDCRNDPEAWYVKPSPHECKPAWTFPSKRPLITYSSTADIIVVSNLLAVGGDLAYPIPGRSYMAQGTDKWYRRGPDCCPQPSCLAPQCPIPRCC</sequence>
<dbReference type="Proteomes" id="UP000694920">
    <property type="component" value="Unplaced"/>
</dbReference>
<dbReference type="AlphaFoldDB" id="A0AAJ7BM87"/>
<dbReference type="RefSeq" id="XP_015589621.1">
    <property type="nucleotide sequence ID" value="XM_015734135.2"/>
</dbReference>
<keyword evidence="1" id="KW-1185">Reference proteome</keyword>
<evidence type="ECO:0000313" key="1">
    <source>
        <dbReference type="Proteomes" id="UP000694920"/>
    </source>
</evidence>
<dbReference type="KEGG" id="ccin:107265089"/>
<gene>
    <name evidence="2" type="primary">LOC107265089</name>
</gene>
<evidence type="ECO:0000313" key="2">
    <source>
        <dbReference type="RefSeq" id="XP_015589621.1"/>
    </source>
</evidence>
<reference evidence="2" key="1">
    <citation type="submission" date="2025-08" db="UniProtKB">
        <authorList>
            <consortium name="RefSeq"/>
        </authorList>
    </citation>
    <scope>IDENTIFICATION</scope>
</reference>
<name>A0AAJ7BM87_CEPCN</name>
<organism evidence="1 2">
    <name type="scientific">Cephus cinctus</name>
    <name type="common">Wheat stem sawfly</name>
    <dbReference type="NCBI Taxonomy" id="211228"/>
    <lineage>
        <taxon>Eukaryota</taxon>
        <taxon>Metazoa</taxon>
        <taxon>Ecdysozoa</taxon>
        <taxon>Arthropoda</taxon>
        <taxon>Hexapoda</taxon>
        <taxon>Insecta</taxon>
        <taxon>Pterygota</taxon>
        <taxon>Neoptera</taxon>
        <taxon>Endopterygota</taxon>
        <taxon>Hymenoptera</taxon>
        <taxon>Cephoidea</taxon>
        <taxon>Cephidae</taxon>
        <taxon>Cephus</taxon>
    </lineage>
</organism>
<accession>A0AAJ7BM87</accession>